<name>A0A553NAN5_9TELE</name>
<dbReference type="InterPro" id="IPR050656">
    <property type="entry name" value="PINX1"/>
</dbReference>
<keyword evidence="4" id="KW-1185">Reference proteome</keyword>
<feature type="domain" description="G-patch" evidence="2">
    <location>
        <begin position="133"/>
        <end position="179"/>
    </location>
</feature>
<dbReference type="GO" id="GO:0005730">
    <property type="term" value="C:nucleolus"/>
    <property type="evidence" value="ECO:0007669"/>
    <property type="project" value="TreeGrafter"/>
</dbReference>
<comment type="caution">
    <text evidence="3">The sequence shown here is derived from an EMBL/GenBank/DDBJ whole genome shotgun (WGS) entry which is preliminary data.</text>
</comment>
<organism evidence="3 4">
    <name type="scientific">Danionella cerebrum</name>
    <dbReference type="NCBI Taxonomy" id="2873325"/>
    <lineage>
        <taxon>Eukaryota</taxon>
        <taxon>Metazoa</taxon>
        <taxon>Chordata</taxon>
        <taxon>Craniata</taxon>
        <taxon>Vertebrata</taxon>
        <taxon>Euteleostomi</taxon>
        <taxon>Actinopterygii</taxon>
        <taxon>Neopterygii</taxon>
        <taxon>Teleostei</taxon>
        <taxon>Ostariophysi</taxon>
        <taxon>Cypriniformes</taxon>
        <taxon>Danionidae</taxon>
        <taxon>Danioninae</taxon>
        <taxon>Danionella</taxon>
    </lineage>
</organism>
<dbReference type="InterPro" id="IPR000467">
    <property type="entry name" value="G_patch_dom"/>
</dbReference>
<feature type="compositionally biased region" description="Low complexity" evidence="1">
    <location>
        <begin position="311"/>
        <end position="322"/>
    </location>
</feature>
<feature type="compositionally biased region" description="Polar residues" evidence="1">
    <location>
        <begin position="201"/>
        <end position="218"/>
    </location>
</feature>
<feature type="region of interest" description="Disordered" evidence="1">
    <location>
        <begin position="261"/>
        <end position="293"/>
    </location>
</feature>
<dbReference type="SMART" id="SM00443">
    <property type="entry name" value="G_patch"/>
    <property type="match status" value="1"/>
</dbReference>
<feature type="compositionally biased region" description="Basic residues" evidence="1">
    <location>
        <begin position="413"/>
        <end position="422"/>
    </location>
</feature>
<proteinExistence type="predicted"/>
<feature type="compositionally biased region" description="Basic residues" evidence="1">
    <location>
        <begin position="392"/>
        <end position="401"/>
    </location>
</feature>
<dbReference type="EMBL" id="SRMA01026996">
    <property type="protein sequence ID" value="TRY62501.1"/>
    <property type="molecule type" value="Genomic_DNA"/>
</dbReference>
<evidence type="ECO:0000313" key="3">
    <source>
        <dbReference type="EMBL" id="TRY62501.1"/>
    </source>
</evidence>
<dbReference type="OrthoDB" id="29523at2759"/>
<dbReference type="GO" id="GO:0003676">
    <property type="term" value="F:nucleic acid binding"/>
    <property type="evidence" value="ECO:0007669"/>
    <property type="project" value="InterPro"/>
</dbReference>
<feature type="non-terminal residue" evidence="3">
    <location>
        <position position="1"/>
    </location>
</feature>
<gene>
    <name evidence="3" type="ORF">DNTS_033298</name>
</gene>
<dbReference type="GO" id="GO:0010521">
    <property type="term" value="F:telomerase inhibitor activity"/>
    <property type="evidence" value="ECO:0007669"/>
    <property type="project" value="TreeGrafter"/>
</dbReference>
<feature type="compositionally biased region" description="Basic and acidic residues" evidence="1">
    <location>
        <begin position="261"/>
        <end position="274"/>
    </location>
</feature>
<evidence type="ECO:0000313" key="4">
    <source>
        <dbReference type="Proteomes" id="UP000316079"/>
    </source>
</evidence>
<dbReference type="Proteomes" id="UP000316079">
    <property type="component" value="Unassembled WGS sequence"/>
</dbReference>
<dbReference type="PROSITE" id="PS50174">
    <property type="entry name" value="G_PATCH"/>
    <property type="match status" value="1"/>
</dbReference>
<sequence>IAQTPTPAEPVPCSPAQVRLLDLVFREAFFQMTGSRWSQTLVGDTCFLLYKRRLCGHTPPRVHDSTPTSPFHPNPLPPTTNSTIHDALAHIGTSSLAVHPCVRGPFRMSMLAQPRSKQKWSVDPRNSTWSNDESKFGQKMLERMGWSKGKGLGKSEQGASEHVKVKVKNNKLGLGTAVSHEDNWIAHQEDFNQLLAELNNSHGQNHSSESTGPSQEKTFSLEEKSKTSKNRVHYMKFTKGKDLSSRSETDLACIFGKRLKRDAQEQDEDSPREQEDSEAVDSPKPDVNTVTSSVTMQEYFAKRMAQLRGLSPASSEPAASPNMEEEDKKKKKKKNREIKGCEPVVELVEPCTLSQKTKKRKKQKHKQMDEEEKEAQEQPGEVENLDPSVSEKKKKKKRKRNHEKEPTDEMKLKDKKRKKRKE</sequence>
<dbReference type="Pfam" id="PF01585">
    <property type="entry name" value="G-patch"/>
    <property type="match status" value="1"/>
</dbReference>
<feature type="compositionally biased region" description="Basic residues" evidence="1">
    <location>
        <begin position="356"/>
        <end position="365"/>
    </location>
</feature>
<dbReference type="AlphaFoldDB" id="A0A553NAN5"/>
<evidence type="ECO:0000259" key="2">
    <source>
        <dbReference type="PROSITE" id="PS50174"/>
    </source>
</evidence>
<feature type="region of interest" description="Disordered" evidence="1">
    <location>
        <begin position="201"/>
        <end position="228"/>
    </location>
</feature>
<dbReference type="PANTHER" id="PTHR23149:SF27">
    <property type="entry name" value="PIN2_TERF1-INTERACTING TELOMERASE INHIBITOR 1"/>
    <property type="match status" value="1"/>
</dbReference>
<dbReference type="STRING" id="623744.A0A553NAN5"/>
<dbReference type="PANTHER" id="PTHR23149">
    <property type="entry name" value="G PATCH DOMAIN CONTAINING PROTEIN"/>
    <property type="match status" value="1"/>
</dbReference>
<evidence type="ECO:0000256" key="1">
    <source>
        <dbReference type="SAM" id="MobiDB-lite"/>
    </source>
</evidence>
<feature type="region of interest" description="Disordered" evidence="1">
    <location>
        <begin position="305"/>
        <end position="422"/>
    </location>
</feature>
<accession>A0A553NAN5</accession>
<reference evidence="3 4" key="1">
    <citation type="journal article" date="2019" name="Sci. Data">
        <title>Hybrid genome assembly and annotation of Danionella translucida.</title>
        <authorList>
            <person name="Kadobianskyi M."/>
            <person name="Schulze L."/>
            <person name="Schuelke M."/>
            <person name="Judkewitz B."/>
        </authorList>
    </citation>
    <scope>NUCLEOTIDE SEQUENCE [LARGE SCALE GENOMIC DNA]</scope>
    <source>
        <strain evidence="3 4">Bolton</strain>
    </source>
</reference>
<feature type="compositionally biased region" description="Basic and acidic residues" evidence="1">
    <location>
        <begin position="402"/>
        <end position="412"/>
    </location>
</feature>
<protein>
    <recommendedName>
        <fullName evidence="2">G-patch domain-containing protein</fullName>
    </recommendedName>
</protein>